<feature type="transmembrane region" description="Helical" evidence="7">
    <location>
        <begin position="354"/>
        <end position="378"/>
    </location>
</feature>
<accession>A0A0C9Q8X7</accession>
<protein>
    <submittedName>
        <fullName evidence="9">Lantibiotic efflux protein</fullName>
    </submittedName>
</protein>
<dbReference type="GO" id="GO:0022857">
    <property type="term" value="F:transmembrane transporter activity"/>
    <property type="evidence" value="ECO:0007669"/>
    <property type="project" value="InterPro"/>
</dbReference>
<dbReference type="PANTHER" id="PTHR23513:SF6">
    <property type="entry name" value="MAJOR FACILITATOR SUPERFAMILY ASSOCIATED DOMAIN-CONTAINING PROTEIN"/>
    <property type="match status" value="1"/>
</dbReference>
<dbReference type="GO" id="GO:0005886">
    <property type="term" value="C:plasma membrane"/>
    <property type="evidence" value="ECO:0007669"/>
    <property type="project" value="UniProtKB-SubCell"/>
</dbReference>
<keyword evidence="3" id="KW-1003">Cell membrane</keyword>
<dbReference type="InterPro" id="IPR036259">
    <property type="entry name" value="MFS_trans_sf"/>
</dbReference>
<evidence type="ECO:0000256" key="6">
    <source>
        <dbReference type="ARBA" id="ARBA00023136"/>
    </source>
</evidence>
<comment type="caution">
    <text evidence="9">The sequence shown here is derived from an EMBL/GenBank/DDBJ whole genome shotgun (WGS) entry which is preliminary data.</text>
</comment>
<keyword evidence="5 7" id="KW-1133">Transmembrane helix</keyword>
<organism evidence="9 10">
    <name type="scientific">Lacticaseibacillus paracasei NRIC 0644</name>
    <dbReference type="NCBI Taxonomy" id="1435038"/>
    <lineage>
        <taxon>Bacteria</taxon>
        <taxon>Bacillati</taxon>
        <taxon>Bacillota</taxon>
        <taxon>Bacilli</taxon>
        <taxon>Lactobacillales</taxon>
        <taxon>Lactobacillaceae</taxon>
        <taxon>Lacticaseibacillus</taxon>
    </lineage>
</organism>
<dbReference type="Gene3D" id="1.20.1250.20">
    <property type="entry name" value="MFS general substrate transporter like domains"/>
    <property type="match status" value="1"/>
</dbReference>
<dbReference type="Pfam" id="PF07690">
    <property type="entry name" value="MFS_1"/>
    <property type="match status" value="1"/>
</dbReference>
<sequence>MHEYLTNRGYRAILNASLLSGIGDSLYNIVFIIYAATMPFKSLAVTLAAMATSVPTMLSLLTGSLADRTHAKTWHMVATRLGQMLLFLSLAVMILLPASFPLFLSLLLINIVSDSLGQYGNGLTLPLLHRLIPAKELNTALSFQSATSSTVQLVFQGLGASLIVLLNHNYALFGLLNALTFLLAAVTLVFRKKQLKQAEPPVTTGKSQPVIGNIRAVLKFLAGNQFLFAVILFAMLVNTLGSSVDGLMNITLVQEPDLWLRDFGTTVAIINVVFSVGLIFGALFAKDGLQRLSTFKLLSLLMAAIVGLSSSFFLLHSIVAALGFSFVTAYLMGKINPRLATVMMRQVPEQQMGTTAGVVNLAALIGMPVGQVIFFTIANLASAHVSWIVMAGLATGLFLVLIWMSTKILDPVFTDSDQYSQKA</sequence>
<feature type="transmembrane region" description="Helical" evidence="7">
    <location>
        <begin position="216"/>
        <end position="237"/>
    </location>
</feature>
<feature type="transmembrane region" description="Helical" evidence="7">
    <location>
        <begin position="42"/>
        <end position="63"/>
    </location>
</feature>
<feature type="domain" description="Major facilitator superfamily (MFS) profile" evidence="8">
    <location>
        <begin position="227"/>
        <end position="423"/>
    </location>
</feature>
<feature type="transmembrane region" description="Helical" evidence="7">
    <location>
        <begin position="384"/>
        <end position="404"/>
    </location>
</feature>
<feature type="transmembrane region" description="Helical" evidence="7">
    <location>
        <begin position="292"/>
        <end position="308"/>
    </location>
</feature>
<dbReference type="PANTHER" id="PTHR23513">
    <property type="entry name" value="INTEGRAL MEMBRANE EFFLUX PROTEIN-RELATED"/>
    <property type="match status" value="1"/>
</dbReference>
<evidence type="ECO:0000256" key="4">
    <source>
        <dbReference type="ARBA" id="ARBA00022692"/>
    </source>
</evidence>
<feature type="transmembrane region" description="Helical" evidence="7">
    <location>
        <begin position="12"/>
        <end position="36"/>
    </location>
</feature>
<evidence type="ECO:0000256" key="1">
    <source>
        <dbReference type="ARBA" id="ARBA00004651"/>
    </source>
</evidence>
<name>A0A0C9Q8X7_LACPA</name>
<feature type="transmembrane region" description="Helical" evidence="7">
    <location>
        <begin position="84"/>
        <end position="109"/>
    </location>
</feature>
<gene>
    <name evidence="9" type="ORF">LC0644_0896</name>
</gene>
<keyword evidence="2" id="KW-0813">Transport</keyword>
<feature type="transmembrane region" description="Helical" evidence="7">
    <location>
        <begin position="263"/>
        <end position="285"/>
    </location>
</feature>
<reference evidence="10" key="1">
    <citation type="submission" date="2014-05" db="EMBL/GenBank/DDBJ databases">
        <title>Whole genome sequencing of Lactobacillus casei NRIC0644.</title>
        <authorList>
            <person name="Atarashi H."/>
            <person name="Yoshida Y."/>
            <person name="Fujimura S."/>
            <person name="Tanaka N."/>
            <person name="Shiwa Y."/>
            <person name="Yoshikawa H."/>
            <person name="Okada S."/>
            <person name="Nakagawa J."/>
        </authorList>
    </citation>
    <scope>NUCLEOTIDE SEQUENCE [LARGE SCALE GENOMIC DNA]</scope>
    <source>
        <strain evidence="10">NRIC0644</strain>
    </source>
</reference>
<dbReference type="EMBL" id="BAYM01000064">
    <property type="protein sequence ID" value="GAN36307.1"/>
    <property type="molecule type" value="Genomic_DNA"/>
</dbReference>
<dbReference type="InterPro" id="IPR011701">
    <property type="entry name" value="MFS"/>
</dbReference>
<dbReference type="Proteomes" id="UP000032552">
    <property type="component" value="Unassembled WGS sequence"/>
</dbReference>
<dbReference type="AlphaFoldDB" id="A0A0C9Q8X7"/>
<dbReference type="RefSeq" id="WP_016371394.1">
    <property type="nucleotide sequence ID" value="NZ_BAYM01000064.1"/>
</dbReference>
<dbReference type="SUPFAM" id="SSF103473">
    <property type="entry name" value="MFS general substrate transporter"/>
    <property type="match status" value="1"/>
</dbReference>
<evidence type="ECO:0000256" key="5">
    <source>
        <dbReference type="ARBA" id="ARBA00022989"/>
    </source>
</evidence>
<dbReference type="PROSITE" id="PS50850">
    <property type="entry name" value="MFS"/>
    <property type="match status" value="1"/>
</dbReference>
<comment type="subcellular location">
    <subcellularLocation>
        <location evidence="1">Cell membrane</location>
        <topology evidence="1">Multi-pass membrane protein</topology>
    </subcellularLocation>
</comment>
<evidence type="ECO:0000259" key="8">
    <source>
        <dbReference type="PROSITE" id="PS50850"/>
    </source>
</evidence>
<evidence type="ECO:0000313" key="10">
    <source>
        <dbReference type="Proteomes" id="UP000032552"/>
    </source>
</evidence>
<dbReference type="InterPro" id="IPR020846">
    <property type="entry name" value="MFS_dom"/>
</dbReference>
<evidence type="ECO:0000256" key="2">
    <source>
        <dbReference type="ARBA" id="ARBA00022448"/>
    </source>
</evidence>
<feature type="transmembrane region" description="Helical" evidence="7">
    <location>
        <begin position="314"/>
        <end position="333"/>
    </location>
</feature>
<keyword evidence="4 7" id="KW-0812">Transmembrane</keyword>
<evidence type="ECO:0000256" key="3">
    <source>
        <dbReference type="ARBA" id="ARBA00022475"/>
    </source>
</evidence>
<evidence type="ECO:0000313" key="9">
    <source>
        <dbReference type="EMBL" id="GAN36307.1"/>
    </source>
</evidence>
<keyword evidence="6 7" id="KW-0472">Membrane</keyword>
<proteinExistence type="predicted"/>
<evidence type="ECO:0000256" key="7">
    <source>
        <dbReference type="SAM" id="Phobius"/>
    </source>
</evidence>
<feature type="transmembrane region" description="Helical" evidence="7">
    <location>
        <begin position="170"/>
        <end position="190"/>
    </location>
</feature>